<organism evidence="1 2">
    <name type="scientific">Natronorubrum sulfidifaciens JCM 14089</name>
    <dbReference type="NCBI Taxonomy" id="1230460"/>
    <lineage>
        <taxon>Archaea</taxon>
        <taxon>Methanobacteriati</taxon>
        <taxon>Methanobacteriota</taxon>
        <taxon>Stenosarchaea group</taxon>
        <taxon>Halobacteria</taxon>
        <taxon>Halobacteriales</taxon>
        <taxon>Natrialbaceae</taxon>
        <taxon>Natronorubrum</taxon>
    </lineage>
</organism>
<name>L9WAV4_9EURY</name>
<accession>L9WAV4</accession>
<dbReference type="PATRIC" id="fig|1230460.4.peg.1196"/>
<dbReference type="OrthoDB" id="201232at2157"/>
<gene>
    <name evidence="1" type="ORF">C495_05893</name>
</gene>
<protein>
    <submittedName>
        <fullName evidence="1">Uncharacterized protein</fullName>
    </submittedName>
</protein>
<dbReference type="InterPro" id="IPR043940">
    <property type="entry name" value="DUF5781"/>
</dbReference>
<keyword evidence="2" id="KW-1185">Reference proteome</keyword>
<sequence length="251" mass="28067">MDLRIQGPGPTTPFLSARDLFETEHELSLPVYVQFRDDPDERTWAGHYDDRHVLNMSRQAASSAMARELVLHELAHMARHEQEHPSHIQSTEEVLYLALAGKRVERRKLSHCYQIANHMKDIYADDITLAVGPGQKLLSFLESSLAMALADRPDPPSRPGLERLSASADPDITAVNAAFALALAERHDLVDDDHRLYDLAHVAAMDAPHVDFAGFKQRFRELARDPDASLYRQLLVDATRAYVGGEGLAAE</sequence>
<dbReference type="STRING" id="1230460.C495_05893"/>
<proteinExistence type="predicted"/>
<dbReference type="AlphaFoldDB" id="L9WAV4"/>
<comment type="caution">
    <text evidence="1">The sequence shown here is derived from an EMBL/GenBank/DDBJ whole genome shotgun (WGS) entry which is preliminary data.</text>
</comment>
<reference evidence="1 2" key="1">
    <citation type="journal article" date="2014" name="PLoS Genet.">
        <title>Phylogenetically driven sequencing of extremely halophilic archaea reveals strategies for static and dynamic osmo-response.</title>
        <authorList>
            <person name="Becker E.A."/>
            <person name="Seitzer P.M."/>
            <person name="Tritt A."/>
            <person name="Larsen D."/>
            <person name="Krusor M."/>
            <person name="Yao A.I."/>
            <person name="Wu D."/>
            <person name="Madern D."/>
            <person name="Eisen J.A."/>
            <person name="Darling A.E."/>
            <person name="Facciotti M.T."/>
        </authorList>
    </citation>
    <scope>NUCLEOTIDE SEQUENCE [LARGE SCALE GENOMIC DNA]</scope>
    <source>
        <strain evidence="1 2">JCM 14089</strain>
    </source>
</reference>
<evidence type="ECO:0000313" key="2">
    <source>
        <dbReference type="Proteomes" id="UP000011661"/>
    </source>
</evidence>
<evidence type="ECO:0000313" key="1">
    <source>
        <dbReference type="EMBL" id="ELY46615.1"/>
    </source>
</evidence>
<dbReference type="EMBL" id="AOHX01000029">
    <property type="protein sequence ID" value="ELY46615.1"/>
    <property type="molecule type" value="Genomic_DNA"/>
</dbReference>
<dbReference type="Proteomes" id="UP000011661">
    <property type="component" value="Unassembled WGS sequence"/>
</dbReference>
<dbReference type="Pfam" id="PF19093">
    <property type="entry name" value="DUF5781"/>
    <property type="match status" value="1"/>
</dbReference>
<dbReference type="RefSeq" id="WP_008160914.1">
    <property type="nucleotide sequence ID" value="NZ_AOHX01000029.1"/>
</dbReference>
<dbReference type="eggNOG" id="arCOG04717">
    <property type="taxonomic scope" value="Archaea"/>
</dbReference>